<proteinExistence type="predicted"/>
<keyword evidence="3" id="KW-1185">Reference proteome</keyword>
<sequence length="131" mass="15421">FQMRLILGFVLLAMHVAIALDDTKCDSVVLAEIEQRINGRNSEELMRRRMIDLPEEAIKDFIAGDYYKFPFNDDKFDGALGLYKKWNLTKDFYERYLDITLKWKKWTRLQASSLHETEDHKAWFAAQGAPN</sequence>
<evidence type="ECO:0000313" key="3">
    <source>
        <dbReference type="Proteomes" id="UP001328107"/>
    </source>
</evidence>
<comment type="caution">
    <text evidence="2">The sequence shown here is derived from an EMBL/GenBank/DDBJ whole genome shotgun (WGS) entry which is preliminary data.</text>
</comment>
<gene>
    <name evidence="2" type="ORF">PMAYCL1PPCAC_09465</name>
</gene>
<protein>
    <submittedName>
        <fullName evidence="2">Uncharacterized protein</fullName>
    </submittedName>
</protein>
<accession>A0AAN4ZLN2</accession>
<evidence type="ECO:0000256" key="1">
    <source>
        <dbReference type="SAM" id="SignalP"/>
    </source>
</evidence>
<dbReference type="EMBL" id="BTRK01000002">
    <property type="protein sequence ID" value="GMR39270.1"/>
    <property type="molecule type" value="Genomic_DNA"/>
</dbReference>
<evidence type="ECO:0000313" key="2">
    <source>
        <dbReference type="EMBL" id="GMR39270.1"/>
    </source>
</evidence>
<name>A0AAN4ZLN2_9BILA</name>
<feature type="non-terminal residue" evidence="2">
    <location>
        <position position="1"/>
    </location>
</feature>
<dbReference type="AlphaFoldDB" id="A0AAN4ZLN2"/>
<reference evidence="3" key="1">
    <citation type="submission" date="2022-10" db="EMBL/GenBank/DDBJ databases">
        <title>Genome assembly of Pristionchus species.</title>
        <authorList>
            <person name="Yoshida K."/>
            <person name="Sommer R.J."/>
        </authorList>
    </citation>
    <scope>NUCLEOTIDE SEQUENCE [LARGE SCALE GENOMIC DNA]</scope>
    <source>
        <strain evidence="3">RS5460</strain>
    </source>
</reference>
<dbReference type="Proteomes" id="UP001328107">
    <property type="component" value="Unassembled WGS sequence"/>
</dbReference>
<keyword evidence="1" id="KW-0732">Signal</keyword>
<feature type="signal peptide" evidence="1">
    <location>
        <begin position="1"/>
        <end position="19"/>
    </location>
</feature>
<feature type="chain" id="PRO_5042936189" evidence="1">
    <location>
        <begin position="20"/>
        <end position="131"/>
    </location>
</feature>
<organism evidence="2 3">
    <name type="scientific">Pristionchus mayeri</name>
    <dbReference type="NCBI Taxonomy" id="1317129"/>
    <lineage>
        <taxon>Eukaryota</taxon>
        <taxon>Metazoa</taxon>
        <taxon>Ecdysozoa</taxon>
        <taxon>Nematoda</taxon>
        <taxon>Chromadorea</taxon>
        <taxon>Rhabditida</taxon>
        <taxon>Rhabditina</taxon>
        <taxon>Diplogasteromorpha</taxon>
        <taxon>Diplogasteroidea</taxon>
        <taxon>Neodiplogasteridae</taxon>
        <taxon>Pristionchus</taxon>
    </lineage>
</organism>